<name>A0ACB9LIV8_9MYRT</name>
<evidence type="ECO:0000313" key="1">
    <source>
        <dbReference type="EMBL" id="KAI4311122.1"/>
    </source>
</evidence>
<sequence length="229" mass="26123">MATLREHSWQVLLLLMELQPRVQATLCGLCEDLGIPFQAAMLKWEAGPKPIDGIWAPWWYSGVHKSTCFEQPRKYPRPLSMSHYDLLEQSLPFYNILKCHGEQHPLLLSQCRHEKLLAWVGDEILTRESAKLSVFDSVVQGGDSVWEGLRVYNGTVFKLEEHLDRMFDSAKALAFVNVPTREEVKDAIFKTLIRNGMFDNAHICLSLPRGKVTSGMSNSGLHDRVFKLN</sequence>
<reference evidence="2" key="1">
    <citation type="journal article" date="2023" name="Front. Plant Sci.">
        <title>Chromosomal-level genome assembly of Melastoma candidum provides insights into trichome evolution.</title>
        <authorList>
            <person name="Zhong Y."/>
            <person name="Wu W."/>
            <person name="Sun C."/>
            <person name="Zou P."/>
            <person name="Liu Y."/>
            <person name="Dai S."/>
            <person name="Zhou R."/>
        </authorList>
    </citation>
    <scope>NUCLEOTIDE SEQUENCE [LARGE SCALE GENOMIC DNA]</scope>
</reference>
<keyword evidence="2" id="KW-1185">Reference proteome</keyword>
<proteinExistence type="predicted"/>
<comment type="caution">
    <text evidence="1">The sequence shown here is derived from an EMBL/GenBank/DDBJ whole genome shotgun (WGS) entry which is preliminary data.</text>
</comment>
<accession>A0ACB9LIV8</accession>
<dbReference type="EMBL" id="CM042890">
    <property type="protein sequence ID" value="KAI4311122.1"/>
    <property type="molecule type" value="Genomic_DNA"/>
</dbReference>
<protein>
    <submittedName>
        <fullName evidence="1">Uncharacterized protein</fullName>
    </submittedName>
</protein>
<gene>
    <name evidence="1" type="ORF">MLD38_036043</name>
</gene>
<dbReference type="Proteomes" id="UP001057402">
    <property type="component" value="Chromosome 11"/>
</dbReference>
<organism evidence="1 2">
    <name type="scientific">Melastoma candidum</name>
    <dbReference type="NCBI Taxonomy" id="119954"/>
    <lineage>
        <taxon>Eukaryota</taxon>
        <taxon>Viridiplantae</taxon>
        <taxon>Streptophyta</taxon>
        <taxon>Embryophyta</taxon>
        <taxon>Tracheophyta</taxon>
        <taxon>Spermatophyta</taxon>
        <taxon>Magnoliopsida</taxon>
        <taxon>eudicotyledons</taxon>
        <taxon>Gunneridae</taxon>
        <taxon>Pentapetalae</taxon>
        <taxon>rosids</taxon>
        <taxon>malvids</taxon>
        <taxon>Myrtales</taxon>
        <taxon>Melastomataceae</taxon>
        <taxon>Melastomatoideae</taxon>
        <taxon>Melastomateae</taxon>
        <taxon>Melastoma</taxon>
    </lineage>
</organism>
<evidence type="ECO:0000313" key="2">
    <source>
        <dbReference type="Proteomes" id="UP001057402"/>
    </source>
</evidence>